<dbReference type="Pfam" id="PF04480">
    <property type="entry name" value="DUF559"/>
    <property type="match status" value="1"/>
</dbReference>
<keyword evidence="3" id="KW-1185">Reference proteome</keyword>
<gene>
    <name evidence="2" type="ORF">HGQ17_10360</name>
</gene>
<evidence type="ECO:0000259" key="1">
    <source>
        <dbReference type="Pfam" id="PF04480"/>
    </source>
</evidence>
<organism evidence="2 3">
    <name type="scientific">Nesterenkonia sedimenti</name>
    <dbReference type="NCBI Taxonomy" id="1463632"/>
    <lineage>
        <taxon>Bacteria</taxon>
        <taxon>Bacillati</taxon>
        <taxon>Actinomycetota</taxon>
        <taxon>Actinomycetes</taxon>
        <taxon>Micrococcales</taxon>
        <taxon>Micrococcaceae</taxon>
        <taxon>Nesterenkonia</taxon>
    </lineage>
</organism>
<comment type="caution">
    <text evidence="2">The sequence shown here is derived from an EMBL/GenBank/DDBJ whole genome shotgun (WGS) entry which is preliminary data.</text>
</comment>
<dbReference type="InterPro" id="IPR007569">
    <property type="entry name" value="DUF559"/>
</dbReference>
<evidence type="ECO:0000313" key="3">
    <source>
        <dbReference type="Proteomes" id="UP000523139"/>
    </source>
</evidence>
<dbReference type="Gene3D" id="3.40.960.10">
    <property type="entry name" value="VSR Endonuclease"/>
    <property type="match status" value="1"/>
</dbReference>
<proteinExistence type="predicted"/>
<dbReference type="InterPro" id="IPR011335">
    <property type="entry name" value="Restrct_endonuc-II-like"/>
</dbReference>
<dbReference type="Proteomes" id="UP000523139">
    <property type="component" value="Unassembled WGS sequence"/>
</dbReference>
<name>A0A7X8YEM6_9MICC</name>
<evidence type="ECO:0000313" key="2">
    <source>
        <dbReference type="EMBL" id="NLS10387.1"/>
    </source>
</evidence>
<reference evidence="2 3" key="1">
    <citation type="submission" date="2020-04" db="EMBL/GenBank/DDBJ databases">
        <title>Nesterenkonia sp. nov., isolated from marine sediment.</title>
        <authorList>
            <person name="Zhang G."/>
        </authorList>
    </citation>
    <scope>NUCLEOTIDE SEQUENCE [LARGE SCALE GENOMIC DNA]</scope>
    <source>
        <strain evidence="2 3">MY13</strain>
    </source>
</reference>
<accession>A0A7X8YEM6</accession>
<protein>
    <submittedName>
        <fullName evidence="2">DUF559 domain-containing protein</fullName>
    </submittedName>
</protein>
<dbReference type="EMBL" id="JABAHY010000009">
    <property type="protein sequence ID" value="NLS10387.1"/>
    <property type="molecule type" value="Genomic_DNA"/>
</dbReference>
<dbReference type="AlphaFoldDB" id="A0A7X8YEM6"/>
<feature type="domain" description="DUF559" evidence="1">
    <location>
        <begin position="67"/>
        <end position="108"/>
    </location>
</feature>
<dbReference type="SUPFAM" id="SSF52980">
    <property type="entry name" value="Restriction endonuclease-like"/>
    <property type="match status" value="1"/>
</dbReference>
<sequence length="136" mass="14862">MTDGSAGVRGVQKAQQAVTLIRVGADSPKETEFRLALLQAGLPEPQLQYPLNDVQPGTRPADAAYPDYRVAIKYDGATHFSPDQARADQRRDNRAVAAGWTVLRFNVADDREGFATAVNHVRSVLQARGWQASESQ</sequence>
<dbReference type="RefSeq" id="WP_168887868.1">
    <property type="nucleotide sequence ID" value="NZ_JABAHY010000009.1"/>
</dbReference>